<dbReference type="CDD" id="cd03390">
    <property type="entry name" value="PAP2_containing_1_like"/>
    <property type="match status" value="1"/>
</dbReference>
<dbReference type="InterPro" id="IPR036915">
    <property type="entry name" value="Cyclin-like_sf"/>
</dbReference>
<dbReference type="InterPro" id="IPR006671">
    <property type="entry name" value="Cyclin_N"/>
</dbReference>
<feature type="transmembrane region" description="Helical" evidence="11">
    <location>
        <begin position="666"/>
        <end position="689"/>
    </location>
</feature>
<evidence type="ECO:0000256" key="2">
    <source>
        <dbReference type="ARBA" id="ARBA00008816"/>
    </source>
</evidence>
<dbReference type="InterPro" id="IPR048258">
    <property type="entry name" value="Cyclins_cyclin-box"/>
</dbReference>
<dbReference type="STRING" id="100787.A0A0G4LB38"/>
<dbReference type="GO" id="GO:0008195">
    <property type="term" value="F:phosphatidate phosphatase activity"/>
    <property type="evidence" value="ECO:0007669"/>
    <property type="project" value="TreeGrafter"/>
</dbReference>
<dbReference type="PROSITE" id="PS00292">
    <property type="entry name" value="CYCLINS"/>
    <property type="match status" value="1"/>
</dbReference>
<evidence type="ECO:0000256" key="4">
    <source>
        <dbReference type="ARBA" id="ARBA00022692"/>
    </source>
</evidence>
<sequence>MPPARSVRTQRLVSNENDENSGSTRMTRAKAAAQGIDEPKKVLQTKKSALTANAQGIQRKRGALEDPVAAAEPSLPAGVKDLDSEDLDDPLMVAEYANEIFEYLRDLECKSVPNPNYMEHQDDLEWKTRGILVDWLIEVHTRFTLLPETLFLAINIIDRFLSEKVVQLDRLQLVGVTAMFIAAKYEEVMSPHVGNFRKIADDGFTEGEILSAEQFLLSTLNYDLSYPNPMNFLRRISKADNYDIQCRTIGKYLTEISLLDHRFLAYRPSHVAAGAMYLARMILDRGEWDETIAYYAGYTEEEVEPVAHLMVDYLARPVVHEAFFKKYASKKFLKGQYTLRLPHCIVMLTMNSLNSDPLVGKENGRPLRHHGHTPLSGSDLDTRRRQPLRSILIMTMAPLPTDDNALNSLPHTRATTFAPSHPMPDSIPLTNLSVSPSSRPTYYKMPDSSSVQRKGRFTKPHDRSWTASLICSYVFDWVVLVLVAGAGGGLHLIEPNKRPFSLVDPNIAFPFTESETVPVWLLLVLNLFVPALIILLVCLIFVPGNTIPEGTPKSLIWKRKLWELHVGLLGLALAIVGAWFITNGMKNMFGKPRPDLLSRCEPDLANFQQYIIGGIASGSAAIPSNLNLEQLVGLGMLVSPDICKNTDSSKLDDGFRSYPSGHSSSAAAGLIYLSLFLASKFAVTIPFAANRGNATSQSAFPSRLQKGGSGLGPQDESLGTPGAVAEKALAEHHKMVTALRRQAAAPPIYLLCIVVVPFFLSVFISGSRWFDYRHHAFDILFGYLIGVLTSIFAFYYYHLPIRNGAGWAWGPRSHDKAWWSGVGSYSYATDKKDFIKISDEEEALGLQNYGRHSPTPNGSRATHRVFNGHAADHRDQGHEQTDYFDPASETPSGRRLDSRQDGQSMGHFDPYTSAQAR</sequence>
<evidence type="ECO:0000259" key="13">
    <source>
        <dbReference type="SMART" id="SM01332"/>
    </source>
</evidence>
<feature type="compositionally biased region" description="Polar residues" evidence="10">
    <location>
        <begin position="7"/>
        <end position="26"/>
    </location>
</feature>
<proteinExistence type="inferred from homology"/>
<feature type="region of interest" description="Disordered" evidence="10">
    <location>
        <begin position="359"/>
        <end position="381"/>
    </location>
</feature>
<keyword evidence="15" id="KW-1185">Reference proteome</keyword>
<evidence type="ECO:0000256" key="1">
    <source>
        <dbReference type="ARBA" id="ARBA00004141"/>
    </source>
</evidence>
<dbReference type="InterPro" id="IPR013763">
    <property type="entry name" value="Cyclin-like_dom"/>
</dbReference>
<dbReference type="PANTHER" id="PTHR10165:SF154">
    <property type="entry name" value="PAP2 DOMAIN PROTEIN (AFU_ORTHOLOGUE AFUA_1G09730)"/>
    <property type="match status" value="1"/>
</dbReference>
<reference evidence="14 15" key="1">
    <citation type="submission" date="2015-05" db="EMBL/GenBank/DDBJ databases">
        <authorList>
            <person name="Wang D.B."/>
            <person name="Wang M."/>
        </authorList>
    </citation>
    <scope>NUCLEOTIDE SEQUENCE [LARGE SCALE GENOMIC DNA]</scope>
    <source>
        <strain evidence="14">VL1</strain>
    </source>
</reference>
<keyword evidence="7 11" id="KW-0472">Membrane</keyword>
<keyword evidence="6 9" id="KW-0195">Cyclin</keyword>
<dbReference type="Gene3D" id="1.20.144.10">
    <property type="entry name" value="Phosphatidic acid phosphatase type 2/haloperoxidase"/>
    <property type="match status" value="1"/>
</dbReference>
<dbReference type="GO" id="GO:0006644">
    <property type="term" value="P:phospholipid metabolic process"/>
    <property type="evidence" value="ECO:0007669"/>
    <property type="project" value="InterPro"/>
</dbReference>
<dbReference type="PANTHER" id="PTHR10165">
    <property type="entry name" value="LIPID PHOSPHATE PHOSPHATASE"/>
    <property type="match status" value="1"/>
</dbReference>
<dbReference type="Pfam" id="PF01569">
    <property type="entry name" value="PAP2"/>
    <property type="match status" value="1"/>
</dbReference>
<dbReference type="Proteomes" id="UP000044602">
    <property type="component" value="Unassembled WGS sequence"/>
</dbReference>
<dbReference type="GO" id="GO:0051301">
    <property type="term" value="P:cell division"/>
    <property type="evidence" value="ECO:0007669"/>
    <property type="project" value="UniProtKB-KW"/>
</dbReference>
<dbReference type="SUPFAM" id="SSF47954">
    <property type="entry name" value="Cyclin-like"/>
    <property type="match status" value="2"/>
</dbReference>
<evidence type="ECO:0000256" key="11">
    <source>
        <dbReference type="SAM" id="Phobius"/>
    </source>
</evidence>
<dbReference type="Gene3D" id="1.10.472.10">
    <property type="entry name" value="Cyclin-like"/>
    <property type="match status" value="2"/>
</dbReference>
<feature type="transmembrane region" description="Helical" evidence="11">
    <location>
        <begin position="562"/>
        <end position="581"/>
    </location>
</feature>
<keyword evidence="5 11" id="KW-1133">Transmembrane helix</keyword>
<dbReference type="FunFam" id="1.10.472.10:FF:000001">
    <property type="entry name" value="G2/mitotic-specific cyclin"/>
    <property type="match status" value="1"/>
</dbReference>
<feature type="region of interest" description="Disordered" evidence="10">
    <location>
        <begin position="1"/>
        <end position="42"/>
    </location>
</feature>
<evidence type="ECO:0000256" key="6">
    <source>
        <dbReference type="ARBA" id="ARBA00023127"/>
    </source>
</evidence>
<evidence type="ECO:0000256" key="5">
    <source>
        <dbReference type="ARBA" id="ARBA00022989"/>
    </source>
</evidence>
<feature type="domain" description="Cyclin-like" evidence="12">
    <location>
        <begin position="134"/>
        <end position="218"/>
    </location>
</feature>
<gene>
    <name evidence="14" type="ORF">BN1708_012460</name>
</gene>
<evidence type="ECO:0000259" key="12">
    <source>
        <dbReference type="SMART" id="SM00385"/>
    </source>
</evidence>
<dbReference type="Pfam" id="PF02984">
    <property type="entry name" value="Cyclin_C"/>
    <property type="match status" value="1"/>
</dbReference>
<feature type="transmembrane region" description="Helical" evidence="11">
    <location>
        <begin position="473"/>
        <end position="493"/>
    </location>
</feature>
<evidence type="ECO:0000256" key="9">
    <source>
        <dbReference type="RuleBase" id="RU000383"/>
    </source>
</evidence>
<dbReference type="InterPro" id="IPR036938">
    <property type="entry name" value="PAP2/HPO_sf"/>
</dbReference>
<protein>
    <submittedName>
        <fullName evidence="14">Uncharacterized protein</fullName>
    </submittedName>
</protein>
<dbReference type="CDD" id="cd20512">
    <property type="entry name" value="CYCLIN_CLBs_yeast_rpt2"/>
    <property type="match status" value="1"/>
</dbReference>
<keyword evidence="4 11" id="KW-0812">Transmembrane</keyword>
<dbReference type="EMBL" id="CVQH01010002">
    <property type="protein sequence ID" value="CRK18910.1"/>
    <property type="molecule type" value="Genomic_DNA"/>
</dbReference>
<feature type="transmembrane region" description="Helical" evidence="11">
    <location>
        <begin position="776"/>
        <end position="797"/>
    </location>
</feature>
<evidence type="ECO:0000313" key="15">
    <source>
        <dbReference type="Proteomes" id="UP000044602"/>
    </source>
</evidence>
<comment type="similarity">
    <text evidence="2">Belongs to the PA-phosphatase related phosphoesterase family.</text>
</comment>
<dbReference type="GO" id="GO:0046839">
    <property type="term" value="P:phospholipid dephosphorylation"/>
    <property type="evidence" value="ECO:0007669"/>
    <property type="project" value="TreeGrafter"/>
</dbReference>
<keyword evidence="3" id="KW-0132">Cell division</keyword>
<evidence type="ECO:0000256" key="3">
    <source>
        <dbReference type="ARBA" id="ARBA00022618"/>
    </source>
</evidence>
<organism evidence="14 15">
    <name type="scientific">Verticillium longisporum</name>
    <name type="common">Verticillium dahliae var. longisporum</name>
    <dbReference type="NCBI Taxonomy" id="100787"/>
    <lineage>
        <taxon>Eukaryota</taxon>
        <taxon>Fungi</taxon>
        <taxon>Dikarya</taxon>
        <taxon>Ascomycota</taxon>
        <taxon>Pezizomycotina</taxon>
        <taxon>Sordariomycetes</taxon>
        <taxon>Hypocreomycetidae</taxon>
        <taxon>Glomerellales</taxon>
        <taxon>Plectosphaerellaceae</taxon>
        <taxon>Verticillium</taxon>
    </lineage>
</organism>
<feature type="transmembrane region" description="Helical" evidence="11">
    <location>
        <begin position="748"/>
        <end position="770"/>
    </location>
</feature>
<dbReference type="CDD" id="cd20568">
    <property type="entry name" value="CYCLIN_CLBs_yeast_rpt1"/>
    <property type="match status" value="1"/>
</dbReference>
<evidence type="ECO:0000313" key="14">
    <source>
        <dbReference type="EMBL" id="CRK18910.1"/>
    </source>
</evidence>
<keyword evidence="8" id="KW-0131">Cell cycle</keyword>
<feature type="domain" description="Cyclin C-terminal" evidence="13">
    <location>
        <begin position="227"/>
        <end position="341"/>
    </location>
</feature>
<dbReference type="Pfam" id="PF00134">
    <property type="entry name" value="Cyclin_N"/>
    <property type="match status" value="1"/>
</dbReference>
<feature type="domain" description="Cyclin-like" evidence="12">
    <location>
        <begin position="231"/>
        <end position="312"/>
    </location>
</feature>
<comment type="similarity">
    <text evidence="9">Belongs to the cyclin family.</text>
</comment>
<evidence type="ECO:0000256" key="7">
    <source>
        <dbReference type="ARBA" id="ARBA00023136"/>
    </source>
</evidence>
<dbReference type="SMART" id="SM00385">
    <property type="entry name" value="CYCLIN"/>
    <property type="match status" value="2"/>
</dbReference>
<feature type="region of interest" description="Disordered" evidence="10">
    <location>
        <begin position="873"/>
        <end position="917"/>
    </location>
</feature>
<dbReference type="AlphaFoldDB" id="A0A0G4LB38"/>
<evidence type="ECO:0000256" key="8">
    <source>
        <dbReference type="ARBA" id="ARBA00023306"/>
    </source>
</evidence>
<feature type="transmembrane region" description="Helical" evidence="11">
    <location>
        <begin position="519"/>
        <end position="542"/>
    </location>
</feature>
<accession>A0A0G4LB38</accession>
<dbReference type="InterPro" id="IPR043216">
    <property type="entry name" value="PAP-like"/>
</dbReference>
<name>A0A0G4LB38_VERLO</name>
<dbReference type="SMART" id="SM01332">
    <property type="entry name" value="Cyclin_C"/>
    <property type="match status" value="1"/>
</dbReference>
<evidence type="ECO:0000256" key="10">
    <source>
        <dbReference type="SAM" id="MobiDB-lite"/>
    </source>
</evidence>
<dbReference type="GO" id="GO:0016020">
    <property type="term" value="C:membrane"/>
    <property type="evidence" value="ECO:0007669"/>
    <property type="project" value="UniProtKB-SubCell"/>
</dbReference>
<dbReference type="SUPFAM" id="SSF48317">
    <property type="entry name" value="Acid phosphatase/Vanadium-dependent haloperoxidase"/>
    <property type="match status" value="1"/>
</dbReference>
<comment type="subcellular location">
    <subcellularLocation>
        <location evidence="1">Membrane</location>
        <topology evidence="1">Multi-pass membrane protein</topology>
    </subcellularLocation>
</comment>
<dbReference type="InterPro" id="IPR000326">
    <property type="entry name" value="PAP2/HPO"/>
</dbReference>
<dbReference type="InterPro" id="IPR004367">
    <property type="entry name" value="Cyclin_C-dom"/>
</dbReference>